<dbReference type="EMBL" id="CM018047">
    <property type="protein sequence ID" value="KAA8523767.1"/>
    <property type="molecule type" value="Genomic_DNA"/>
</dbReference>
<dbReference type="InterPro" id="IPR005630">
    <property type="entry name" value="Terpene_synthase_metal-bd"/>
</dbReference>
<dbReference type="SUPFAM" id="SSF48239">
    <property type="entry name" value="Terpenoid cyclases/Protein prenyltransferases"/>
    <property type="match status" value="1"/>
</dbReference>
<dbReference type="AlphaFoldDB" id="A0A5J5A367"/>
<evidence type="ECO:0000256" key="1">
    <source>
        <dbReference type="ARBA" id="ARBA00022723"/>
    </source>
</evidence>
<dbReference type="InterPro" id="IPR008949">
    <property type="entry name" value="Isoprenoid_synthase_dom_sf"/>
</dbReference>
<dbReference type="Gene3D" id="1.50.10.130">
    <property type="entry name" value="Terpene synthase, N-terminal domain"/>
    <property type="match status" value="1"/>
</dbReference>
<evidence type="ECO:0000259" key="2">
    <source>
        <dbReference type="Pfam" id="PF03936"/>
    </source>
</evidence>
<dbReference type="PANTHER" id="PTHR31225">
    <property type="entry name" value="OS04G0344100 PROTEIN-RELATED"/>
    <property type="match status" value="1"/>
</dbReference>
<reference evidence="3 4" key="1">
    <citation type="submission" date="2019-09" db="EMBL/GenBank/DDBJ databases">
        <title>A chromosome-level genome assembly of the Chinese tupelo Nyssa sinensis.</title>
        <authorList>
            <person name="Yang X."/>
            <person name="Kang M."/>
            <person name="Yang Y."/>
            <person name="Xiong H."/>
            <person name="Wang M."/>
            <person name="Zhang Z."/>
            <person name="Wang Z."/>
            <person name="Wu H."/>
            <person name="Ma T."/>
            <person name="Liu J."/>
            <person name="Xi Z."/>
        </authorList>
    </citation>
    <scope>NUCLEOTIDE SEQUENCE [LARGE SCALE GENOMIC DNA]</scope>
    <source>
        <strain evidence="3">J267</strain>
        <tissue evidence="3">Leaf</tissue>
    </source>
</reference>
<dbReference type="InterPro" id="IPR008930">
    <property type="entry name" value="Terpenoid_cyclase/PrenylTrfase"/>
</dbReference>
<gene>
    <name evidence="3" type="ORF">F0562_010190</name>
</gene>
<keyword evidence="1" id="KW-0479">Metal-binding</keyword>
<organism evidence="3 4">
    <name type="scientific">Nyssa sinensis</name>
    <dbReference type="NCBI Taxonomy" id="561372"/>
    <lineage>
        <taxon>Eukaryota</taxon>
        <taxon>Viridiplantae</taxon>
        <taxon>Streptophyta</taxon>
        <taxon>Embryophyta</taxon>
        <taxon>Tracheophyta</taxon>
        <taxon>Spermatophyta</taxon>
        <taxon>Magnoliopsida</taxon>
        <taxon>eudicotyledons</taxon>
        <taxon>Gunneridae</taxon>
        <taxon>Pentapetalae</taxon>
        <taxon>asterids</taxon>
        <taxon>Cornales</taxon>
        <taxon>Nyssaceae</taxon>
        <taxon>Nyssa</taxon>
    </lineage>
</organism>
<dbReference type="Gene3D" id="1.10.600.10">
    <property type="entry name" value="Farnesyl Diphosphate Synthase"/>
    <property type="match status" value="1"/>
</dbReference>
<evidence type="ECO:0000313" key="4">
    <source>
        <dbReference type="Proteomes" id="UP000325577"/>
    </source>
</evidence>
<dbReference type="SUPFAM" id="SSF48576">
    <property type="entry name" value="Terpenoid synthases"/>
    <property type="match status" value="1"/>
</dbReference>
<dbReference type="Pfam" id="PF03936">
    <property type="entry name" value="Terpene_synth_C"/>
    <property type="match status" value="1"/>
</dbReference>
<dbReference type="InterPro" id="IPR050148">
    <property type="entry name" value="Terpene_synthase-like"/>
</dbReference>
<dbReference type="PANTHER" id="PTHR31225:SF251">
    <property type="entry name" value="(-)-GERMACRENE D SYNTHASE-LIKE ISOFORM X2"/>
    <property type="match status" value="1"/>
</dbReference>
<feature type="domain" description="Terpene synthase metal-binding" evidence="2">
    <location>
        <begin position="64"/>
        <end position="185"/>
    </location>
</feature>
<dbReference type="Proteomes" id="UP000325577">
    <property type="component" value="Linkage Group LG4"/>
</dbReference>
<keyword evidence="4" id="KW-1185">Reference proteome</keyword>
<proteinExistence type="predicted"/>
<dbReference type="InterPro" id="IPR036965">
    <property type="entry name" value="Terpene_synth_N_sf"/>
</dbReference>
<name>A0A5J5A367_9ASTE</name>
<accession>A0A5J5A367</accession>
<evidence type="ECO:0000313" key="3">
    <source>
        <dbReference type="EMBL" id="KAA8523767.1"/>
    </source>
</evidence>
<sequence>MILIDALQRLGVAYLFENDINEALRSIYVEHVNCNINNGVTDDLYTVALSFRLLRQQGYHISSAKLAWAYFREANWYYKGYMPTFEEYLSVSVMSSGYRMLAIQILIGMVDIGTKEAFDWVITVPKIVKLCALIAQLVDDIQTHKVEQERGDAPLSVQCYMREHGVSEKEACEKIKEMMESAWKDINEKLQKPNRPPLPLLLPALNLARMMKVIYHQGDGYSNSSGRTKDIIASLPVDPISM</sequence>
<dbReference type="GO" id="GO:0000287">
    <property type="term" value="F:magnesium ion binding"/>
    <property type="evidence" value="ECO:0007669"/>
    <property type="project" value="InterPro"/>
</dbReference>
<protein>
    <recommendedName>
        <fullName evidence="2">Terpene synthase metal-binding domain-containing protein</fullName>
    </recommendedName>
</protein>
<dbReference type="OrthoDB" id="1877784at2759"/>
<dbReference type="GO" id="GO:0016114">
    <property type="term" value="P:terpenoid biosynthetic process"/>
    <property type="evidence" value="ECO:0007669"/>
    <property type="project" value="InterPro"/>
</dbReference>
<dbReference type="GO" id="GO:0010333">
    <property type="term" value="F:terpene synthase activity"/>
    <property type="evidence" value="ECO:0007669"/>
    <property type="project" value="InterPro"/>
</dbReference>